<evidence type="ECO:0000313" key="14">
    <source>
        <dbReference type="Proteomes" id="UP000070412"/>
    </source>
</evidence>
<accession>A0A834V8E2</accession>
<keyword evidence="7" id="KW-0969">Cilium</keyword>
<comment type="subcellular location">
    <subcellularLocation>
        <location evidence="1">Cell projection</location>
        <location evidence="1">Cilium</location>
    </subcellularLocation>
    <subcellularLocation>
        <location evidence="2">Cytoplasm</location>
    </subcellularLocation>
</comment>
<evidence type="ECO:0000256" key="3">
    <source>
        <dbReference type="ARBA" id="ARBA00007460"/>
    </source>
</evidence>
<dbReference type="Pfam" id="PF11527">
    <property type="entry name" value="ARL2_Bind_BART"/>
    <property type="match status" value="1"/>
</dbReference>
<dbReference type="GO" id="GO:0097546">
    <property type="term" value="C:ciliary base"/>
    <property type="evidence" value="ECO:0007669"/>
    <property type="project" value="TreeGrafter"/>
</dbReference>
<dbReference type="PANTHER" id="PTHR21532:SF0">
    <property type="entry name" value="CILIA- AND FLAGELLA-ASSOCIATED PROTEIN 36"/>
    <property type="match status" value="1"/>
</dbReference>
<keyword evidence="6" id="KW-0175">Coiled coil</keyword>
<name>A0A834V8E2_SARSC</name>
<feature type="domain" description="BART" evidence="11">
    <location>
        <begin position="16"/>
        <end position="138"/>
    </location>
</feature>
<organism evidence="12">
    <name type="scientific">Sarcoptes scabiei</name>
    <name type="common">Itch mite</name>
    <name type="synonym">Acarus scabiei</name>
    <dbReference type="NCBI Taxonomy" id="52283"/>
    <lineage>
        <taxon>Eukaryota</taxon>
        <taxon>Metazoa</taxon>
        <taxon>Ecdysozoa</taxon>
        <taxon>Arthropoda</taxon>
        <taxon>Chelicerata</taxon>
        <taxon>Arachnida</taxon>
        <taxon>Acari</taxon>
        <taxon>Acariformes</taxon>
        <taxon>Sarcoptiformes</taxon>
        <taxon>Astigmata</taxon>
        <taxon>Psoroptidia</taxon>
        <taxon>Sarcoptoidea</taxon>
        <taxon>Sarcoptidae</taxon>
        <taxon>Sarcoptinae</taxon>
        <taxon>Sarcoptes</taxon>
    </lineage>
</organism>
<feature type="region of interest" description="Disordered" evidence="10">
    <location>
        <begin position="265"/>
        <end position="290"/>
    </location>
</feature>
<evidence type="ECO:0000256" key="10">
    <source>
        <dbReference type="SAM" id="MobiDB-lite"/>
    </source>
</evidence>
<comment type="similarity">
    <text evidence="3">Belongs to the CFAP36 family.</text>
</comment>
<protein>
    <recommendedName>
        <fullName evidence="4">Cilia- and flagella-associated protein 36</fullName>
    </recommendedName>
    <alternativeName>
        <fullName evidence="9">Coiled-coil domain-containing protein 104</fullName>
    </alternativeName>
</protein>
<proteinExistence type="inferred from homology"/>
<sequence>MATNKEARSSSIEEDQTWVLDSLVGFLGSPLWSSSLNDFTDQKSIVFDPDDIETEEGEVKHRIEYEIIFKQYRSLVDRLIGSHMNDLGIDENQFARACEMADDVLADKLKKILFEEFWAAENYEVFVRLMAKRNVELQLEALEMLARKYGMIYDVFVPIGSSAKNFLSEEHAVREAILRSLNDLELQEQVEQNRTIKRKLLPSEEKLENNRNNQQEQSVLIEEQQKQKQTDKEIVQRDAERLIKTKAIFDRKMDQALQLAMNATSFDDNDDHNDHDHNDDHNDNDSKQFDIINDDDKKIIEAENKSSKESVKSFQKIEQPTTTTTTTNETLDNEKINQRAQYLRTQRDKILLRRKKDRNERISKYLIKEKERRNESDGDSKSLQNDTIIDNDDEDHRTDRISTIAFRQALVARLKAEIGENQ</sequence>
<evidence type="ECO:0000256" key="2">
    <source>
        <dbReference type="ARBA" id="ARBA00004496"/>
    </source>
</evidence>
<dbReference type="InterPro" id="IPR038888">
    <property type="entry name" value="CFAP36"/>
</dbReference>
<evidence type="ECO:0000313" key="13">
    <source>
        <dbReference type="EnsemblMetazoa" id="KAF7488112.1"/>
    </source>
</evidence>
<feature type="compositionally biased region" description="Basic and acidic residues" evidence="10">
    <location>
        <begin position="223"/>
        <end position="233"/>
    </location>
</feature>
<evidence type="ECO:0000256" key="9">
    <source>
        <dbReference type="ARBA" id="ARBA00031593"/>
    </source>
</evidence>
<dbReference type="InterPro" id="IPR023379">
    <property type="entry name" value="BART_dom"/>
</dbReference>
<evidence type="ECO:0000313" key="12">
    <source>
        <dbReference type="EMBL" id="KAF7488112.1"/>
    </source>
</evidence>
<feature type="region of interest" description="Disordered" evidence="10">
    <location>
        <begin position="371"/>
        <end position="394"/>
    </location>
</feature>
<dbReference type="Gene3D" id="1.20.1520.10">
    <property type="entry name" value="ADP-ribosylation factor-like 2-binding protein, domain"/>
    <property type="match status" value="1"/>
</dbReference>
<dbReference type="PANTHER" id="PTHR21532">
    <property type="entry name" value="PHOSPHODIESTERASE HL"/>
    <property type="match status" value="1"/>
</dbReference>
<reference evidence="13" key="3">
    <citation type="submission" date="2022-06" db="UniProtKB">
        <authorList>
            <consortium name="EnsemblMetazoa"/>
        </authorList>
    </citation>
    <scope>IDENTIFICATION</scope>
</reference>
<reference evidence="12" key="2">
    <citation type="submission" date="2020-01" db="EMBL/GenBank/DDBJ databases">
        <authorList>
            <person name="Korhonen P.K.K."/>
            <person name="Guangxu M.G."/>
            <person name="Wang T.W."/>
            <person name="Stroehlein A.J.S."/>
            <person name="Young N.D."/>
            <person name="Ang C.-S.A."/>
            <person name="Fernando D.W.F."/>
            <person name="Lu H.L."/>
            <person name="Taylor S.T."/>
            <person name="Ehtesham M.E.M."/>
            <person name="Najaraj S.H.N."/>
            <person name="Harsha G.H.G."/>
            <person name="Madugundu A.M."/>
            <person name="Renuse S.R."/>
            <person name="Holt D.H."/>
            <person name="Pandey A.P."/>
            <person name="Papenfuss A.P."/>
            <person name="Gasser R.B.G."/>
            <person name="Fischer K.F."/>
        </authorList>
    </citation>
    <scope>NUCLEOTIDE SEQUENCE</scope>
    <source>
        <strain evidence="12">SSS_KF_BRIS2020</strain>
    </source>
</reference>
<dbReference type="GO" id="GO:0005930">
    <property type="term" value="C:axoneme"/>
    <property type="evidence" value="ECO:0007669"/>
    <property type="project" value="TreeGrafter"/>
</dbReference>
<dbReference type="EnsemblMetazoa" id="SSS_2446s_mrna">
    <property type="protein sequence ID" value="KAF7488112.1"/>
    <property type="gene ID" value="SSS_2446"/>
</dbReference>
<dbReference type="InterPro" id="IPR042541">
    <property type="entry name" value="BART_sf"/>
</dbReference>
<evidence type="ECO:0000256" key="4">
    <source>
        <dbReference type="ARBA" id="ARBA00021815"/>
    </source>
</evidence>
<feature type="region of interest" description="Disordered" evidence="10">
    <location>
        <begin position="304"/>
        <end position="331"/>
    </location>
</feature>
<evidence type="ECO:0000256" key="7">
    <source>
        <dbReference type="ARBA" id="ARBA00023069"/>
    </source>
</evidence>
<keyword evidence="5" id="KW-0963">Cytoplasm</keyword>
<feature type="compositionally biased region" description="Basic and acidic residues" evidence="10">
    <location>
        <begin position="371"/>
        <end position="380"/>
    </location>
</feature>
<dbReference type="EMBL" id="WVUK01000066">
    <property type="protein sequence ID" value="KAF7488112.1"/>
    <property type="molecule type" value="Genomic_DNA"/>
</dbReference>
<keyword evidence="8" id="KW-0966">Cell projection</keyword>
<dbReference type="AlphaFoldDB" id="A0A834V8E2"/>
<reference evidence="14" key="1">
    <citation type="journal article" date="2020" name="PLoS Negl. Trop. Dis.">
        <title>High-quality nuclear genome for Sarcoptes scabiei-A critical resource for a neglected parasite.</title>
        <authorList>
            <person name="Korhonen P.K."/>
            <person name="Gasser R.B."/>
            <person name="Ma G."/>
            <person name="Wang T."/>
            <person name="Stroehlein A.J."/>
            <person name="Young N.D."/>
            <person name="Ang C.S."/>
            <person name="Fernando D.D."/>
            <person name="Lu H.C."/>
            <person name="Taylor S."/>
            <person name="Reynolds S.L."/>
            <person name="Mofiz E."/>
            <person name="Najaraj S.H."/>
            <person name="Gowda H."/>
            <person name="Madugundu A."/>
            <person name="Renuse S."/>
            <person name="Holt D."/>
            <person name="Pandey A."/>
            <person name="Papenfuss A.T."/>
            <person name="Fischer K."/>
        </authorList>
    </citation>
    <scope>NUCLEOTIDE SEQUENCE [LARGE SCALE GENOMIC DNA]</scope>
</reference>
<evidence type="ECO:0000256" key="6">
    <source>
        <dbReference type="ARBA" id="ARBA00023054"/>
    </source>
</evidence>
<evidence type="ECO:0000256" key="5">
    <source>
        <dbReference type="ARBA" id="ARBA00022490"/>
    </source>
</evidence>
<dbReference type="OrthoDB" id="272687at2759"/>
<evidence type="ECO:0000259" key="11">
    <source>
        <dbReference type="Pfam" id="PF11527"/>
    </source>
</evidence>
<gene>
    <name evidence="12" type="ORF">SSS_2446</name>
</gene>
<feature type="region of interest" description="Disordered" evidence="10">
    <location>
        <begin position="201"/>
        <end position="233"/>
    </location>
</feature>
<evidence type="ECO:0000256" key="1">
    <source>
        <dbReference type="ARBA" id="ARBA00004138"/>
    </source>
</evidence>
<feature type="compositionally biased region" description="Basic and acidic residues" evidence="10">
    <location>
        <begin position="272"/>
        <end position="290"/>
    </location>
</feature>
<evidence type="ECO:0000256" key="8">
    <source>
        <dbReference type="ARBA" id="ARBA00023273"/>
    </source>
</evidence>
<dbReference type="Proteomes" id="UP000070412">
    <property type="component" value="Unassembled WGS sequence"/>
</dbReference>
<keyword evidence="14" id="KW-1185">Reference proteome</keyword>
<keyword evidence="12" id="KW-0282">Flagellum</keyword>